<evidence type="ECO:0000259" key="3">
    <source>
        <dbReference type="Pfam" id="PF14603"/>
    </source>
</evidence>
<dbReference type="PANTHER" id="PTHR16830:SF11">
    <property type="entry name" value="PML-RARA-REGULATED ADAPTER MOLECULE 1"/>
    <property type="match status" value="1"/>
</dbReference>
<feature type="compositionally biased region" description="Basic and acidic residues" evidence="2">
    <location>
        <begin position="83"/>
        <end position="92"/>
    </location>
</feature>
<proteinExistence type="predicted"/>
<gene>
    <name evidence="4" type="ORF">E2I00_000395</name>
</gene>
<dbReference type="InterPro" id="IPR029294">
    <property type="entry name" value="hSH3"/>
</dbReference>
<feature type="region of interest" description="Disordered" evidence="2">
    <location>
        <begin position="79"/>
        <end position="119"/>
    </location>
</feature>
<dbReference type="GO" id="GO:0072659">
    <property type="term" value="P:protein localization to plasma membrane"/>
    <property type="evidence" value="ECO:0007669"/>
    <property type="project" value="TreeGrafter"/>
</dbReference>
<dbReference type="Gene3D" id="2.30.30.40">
    <property type="entry name" value="SH3 Domains"/>
    <property type="match status" value="1"/>
</dbReference>
<evidence type="ECO:0000256" key="1">
    <source>
        <dbReference type="ARBA" id="ARBA00022553"/>
    </source>
</evidence>
<dbReference type="GO" id="GO:0007229">
    <property type="term" value="P:integrin-mediated signaling pathway"/>
    <property type="evidence" value="ECO:0007669"/>
    <property type="project" value="InterPro"/>
</dbReference>
<sequence length="297" mass="33415">GSHQDFRSLQAKFQASQPETGKLPKVSPKPEFNKLLKKFPQPELGEHAKKHPLPEFTNLPKKPCKLEFSELSKKGCPEISEDLGSRHSECGESRGAGMGHGTERGPHLRYPRRDPDEAYELYDDVEPTNNSRPSPKGREPHLLYEAGVKKMKGNPLELTTHEKGLGSGMKCCLPSNPPGGYLKTKSPGTRGQREWCRGVPEKHVLLTSTQLPGGFRKKGPQPQQLPPTDLKSLKQIRKAEKAEREFRKKFKFEGEIVIQTRMMIDPNAKTRRGGGKHLAIRRGEILEVIEFTSKEEM</sequence>
<dbReference type="AlphaFoldDB" id="A0A643BRZ7"/>
<comment type="caution">
    <text evidence="4">The sequence shown here is derived from an EMBL/GenBank/DDBJ whole genome shotgun (WGS) entry which is preliminary data.</text>
</comment>
<feature type="non-terminal residue" evidence="4">
    <location>
        <position position="297"/>
    </location>
</feature>
<keyword evidence="5" id="KW-1185">Reference proteome</keyword>
<evidence type="ECO:0000313" key="5">
    <source>
        <dbReference type="Proteomes" id="UP000437017"/>
    </source>
</evidence>
<organism evidence="4 5">
    <name type="scientific">Balaenoptera physalus</name>
    <name type="common">Fin whale</name>
    <name type="synonym">Balaena physalus</name>
    <dbReference type="NCBI Taxonomy" id="9770"/>
    <lineage>
        <taxon>Eukaryota</taxon>
        <taxon>Metazoa</taxon>
        <taxon>Chordata</taxon>
        <taxon>Craniata</taxon>
        <taxon>Vertebrata</taxon>
        <taxon>Euteleostomi</taxon>
        <taxon>Mammalia</taxon>
        <taxon>Eutheria</taxon>
        <taxon>Laurasiatheria</taxon>
        <taxon>Artiodactyla</taxon>
        <taxon>Whippomorpha</taxon>
        <taxon>Cetacea</taxon>
        <taxon>Mysticeti</taxon>
        <taxon>Balaenopteridae</taxon>
        <taxon>Balaenoptera</taxon>
    </lineage>
</organism>
<accession>A0A643BRZ7</accession>
<feature type="non-terminal residue" evidence="4">
    <location>
        <position position="1"/>
    </location>
</feature>
<dbReference type="Pfam" id="PF14603">
    <property type="entry name" value="hSH3"/>
    <property type="match status" value="1"/>
</dbReference>
<dbReference type="EMBL" id="SGJD01005062">
    <property type="protein sequence ID" value="KAB0390769.1"/>
    <property type="molecule type" value="Genomic_DNA"/>
</dbReference>
<feature type="domain" description="Helically-extended SH3" evidence="3">
    <location>
        <begin position="246"/>
        <end position="297"/>
    </location>
</feature>
<keyword evidence="1" id="KW-0597">Phosphoprotein</keyword>
<protein>
    <recommendedName>
        <fullName evidence="3">Helically-extended SH3 domain-containing protein</fullName>
    </recommendedName>
</protein>
<reference evidence="4 5" key="1">
    <citation type="journal article" date="2019" name="PLoS ONE">
        <title>Genomic analyses reveal an absence of contemporary introgressive admixture between fin whales and blue whales, despite known hybrids.</title>
        <authorList>
            <person name="Westbury M.V."/>
            <person name="Petersen B."/>
            <person name="Lorenzen E.D."/>
        </authorList>
    </citation>
    <scope>NUCLEOTIDE SEQUENCE [LARGE SCALE GENOMIC DNA]</scope>
    <source>
        <strain evidence="4">FinWhale-01</strain>
    </source>
</reference>
<dbReference type="GO" id="GO:0005886">
    <property type="term" value="C:plasma membrane"/>
    <property type="evidence" value="ECO:0007669"/>
    <property type="project" value="InterPro"/>
</dbReference>
<dbReference type="PANTHER" id="PTHR16830">
    <property type="entry name" value="SH2 CONTAINING ADAPTOR PRAM-1 RELATED"/>
    <property type="match status" value="1"/>
</dbReference>
<feature type="region of interest" description="Disordered" evidence="2">
    <location>
        <begin position="1"/>
        <end position="61"/>
    </location>
</feature>
<dbReference type="GO" id="GO:0050852">
    <property type="term" value="P:T cell receptor signaling pathway"/>
    <property type="evidence" value="ECO:0007669"/>
    <property type="project" value="TreeGrafter"/>
</dbReference>
<dbReference type="OrthoDB" id="8889279at2759"/>
<feature type="compositionally biased region" description="Basic and acidic residues" evidence="2">
    <location>
        <begin position="101"/>
        <end position="116"/>
    </location>
</feature>
<evidence type="ECO:0000313" key="4">
    <source>
        <dbReference type="EMBL" id="KAB0390769.1"/>
    </source>
</evidence>
<dbReference type="Proteomes" id="UP000437017">
    <property type="component" value="Unassembled WGS sequence"/>
</dbReference>
<dbReference type="InterPro" id="IPR043443">
    <property type="entry name" value="FYB1/2-like"/>
</dbReference>
<name>A0A643BRZ7_BALPH</name>
<evidence type="ECO:0000256" key="2">
    <source>
        <dbReference type="SAM" id="MobiDB-lite"/>
    </source>
</evidence>